<evidence type="ECO:0000313" key="3">
    <source>
        <dbReference type="Proteomes" id="UP000887116"/>
    </source>
</evidence>
<proteinExistence type="predicted"/>
<reference evidence="2" key="1">
    <citation type="submission" date="2020-07" db="EMBL/GenBank/DDBJ databases">
        <title>Multicomponent nature underlies the extraordinary mechanical properties of spider dragline silk.</title>
        <authorList>
            <person name="Kono N."/>
            <person name="Nakamura H."/>
            <person name="Mori M."/>
            <person name="Yoshida Y."/>
            <person name="Ohtoshi R."/>
            <person name="Malay A.D."/>
            <person name="Moran D.A.P."/>
            <person name="Tomita M."/>
            <person name="Numata K."/>
            <person name="Arakawa K."/>
        </authorList>
    </citation>
    <scope>NUCLEOTIDE SEQUENCE</scope>
</reference>
<dbReference type="Proteomes" id="UP000887116">
    <property type="component" value="Unassembled WGS sequence"/>
</dbReference>
<organism evidence="2 3">
    <name type="scientific">Trichonephila clavata</name>
    <name type="common">Joro spider</name>
    <name type="synonym">Nephila clavata</name>
    <dbReference type="NCBI Taxonomy" id="2740835"/>
    <lineage>
        <taxon>Eukaryota</taxon>
        <taxon>Metazoa</taxon>
        <taxon>Ecdysozoa</taxon>
        <taxon>Arthropoda</taxon>
        <taxon>Chelicerata</taxon>
        <taxon>Arachnida</taxon>
        <taxon>Araneae</taxon>
        <taxon>Araneomorphae</taxon>
        <taxon>Entelegynae</taxon>
        <taxon>Araneoidea</taxon>
        <taxon>Nephilidae</taxon>
        <taxon>Trichonephila</taxon>
    </lineage>
</organism>
<keyword evidence="3" id="KW-1185">Reference proteome</keyword>
<comment type="caution">
    <text evidence="2">The sequence shown here is derived from an EMBL/GenBank/DDBJ whole genome shotgun (WGS) entry which is preliminary data.</text>
</comment>
<feature type="region of interest" description="Disordered" evidence="1">
    <location>
        <begin position="38"/>
        <end position="57"/>
    </location>
</feature>
<accession>A0A8X6GGG1</accession>
<name>A0A8X6GGG1_TRICU</name>
<sequence>MDIAQAHLTSSWIGKECSNKETLTKENKLRIRLIPPSFSYTTSGEREKENEEQNLEDEREQIICHAFPQTTTFRDIFKRWGITMNRWFRFEMIFQKENLGGEEKNPTMLL</sequence>
<gene>
    <name evidence="2" type="ORF">TNCT_389931</name>
</gene>
<dbReference type="EMBL" id="BMAO01005729">
    <property type="protein sequence ID" value="GFR03553.1"/>
    <property type="molecule type" value="Genomic_DNA"/>
</dbReference>
<evidence type="ECO:0000256" key="1">
    <source>
        <dbReference type="SAM" id="MobiDB-lite"/>
    </source>
</evidence>
<protein>
    <submittedName>
        <fullName evidence="2">Uncharacterized protein</fullName>
    </submittedName>
</protein>
<evidence type="ECO:0000313" key="2">
    <source>
        <dbReference type="EMBL" id="GFR03553.1"/>
    </source>
</evidence>
<dbReference type="AlphaFoldDB" id="A0A8X6GGG1"/>